<evidence type="ECO:0000313" key="1">
    <source>
        <dbReference type="EMBL" id="KAK3709702.1"/>
    </source>
</evidence>
<dbReference type="Proteomes" id="UP001281147">
    <property type="component" value="Unassembled WGS sequence"/>
</dbReference>
<evidence type="ECO:0000313" key="2">
    <source>
        <dbReference type="Proteomes" id="UP001281147"/>
    </source>
</evidence>
<reference evidence="1" key="1">
    <citation type="submission" date="2023-07" db="EMBL/GenBank/DDBJ databases">
        <title>Black Yeasts Isolated from many extreme environments.</title>
        <authorList>
            <person name="Coleine C."/>
            <person name="Stajich J.E."/>
            <person name="Selbmann L."/>
        </authorList>
    </citation>
    <scope>NUCLEOTIDE SEQUENCE</scope>
    <source>
        <strain evidence="1">CCFEE 5714</strain>
    </source>
</reference>
<dbReference type="EMBL" id="JAUTXU010000090">
    <property type="protein sequence ID" value="KAK3709702.1"/>
    <property type="molecule type" value="Genomic_DNA"/>
</dbReference>
<organism evidence="1 2">
    <name type="scientific">Vermiconidia calcicola</name>
    <dbReference type="NCBI Taxonomy" id="1690605"/>
    <lineage>
        <taxon>Eukaryota</taxon>
        <taxon>Fungi</taxon>
        <taxon>Dikarya</taxon>
        <taxon>Ascomycota</taxon>
        <taxon>Pezizomycotina</taxon>
        <taxon>Dothideomycetes</taxon>
        <taxon>Dothideomycetidae</taxon>
        <taxon>Mycosphaerellales</taxon>
        <taxon>Extremaceae</taxon>
        <taxon>Vermiconidia</taxon>
    </lineage>
</organism>
<protein>
    <submittedName>
        <fullName evidence="1">Uncharacterized protein</fullName>
    </submittedName>
</protein>
<accession>A0ACC3N5C0</accession>
<sequence>MSDSWEATFYKNAIFAHASLGNLFDLPVIMTTSAETGPNGPLPKEFVEMYPDVGVIARPGEVNAWDNPDFRAAVKATNRSQVIIAGITTDVCVTHLALSMRAEGYHVAVNMEASGTFNQRIADAAFGRMEIAGVQIMNLFSIAAELFRDWRSPSPNAEQFITYMDQYIPEGGSMVRAHAAAILDGMLVPGEEGLIKDGAS</sequence>
<keyword evidence="2" id="KW-1185">Reference proteome</keyword>
<proteinExistence type="predicted"/>
<gene>
    <name evidence="1" type="ORF">LTR37_010729</name>
</gene>
<name>A0ACC3N5C0_9PEZI</name>
<comment type="caution">
    <text evidence="1">The sequence shown here is derived from an EMBL/GenBank/DDBJ whole genome shotgun (WGS) entry which is preliminary data.</text>
</comment>